<comment type="subcellular location">
    <subcellularLocation>
        <location evidence="1">Cytoplasm</location>
    </subcellularLocation>
</comment>
<evidence type="ECO:0000256" key="2">
    <source>
        <dbReference type="ARBA" id="ARBA00007871"/>
    </source>
</evidence>
<dbReference type="PROSITE" id="PS50944">
    <property type="entry name" value="HTH_DTXR"/>
    <property type="match status" value="1"/>
</dbReference>
<dbReference type="InterPro" id="IPR001367">
    <property type="entry name" value="Fe_dep_repressor"/>
</dbReference>
<evidence type="ECO:0000256" key="6">
    <source>
        <dbReference type="ARBA" id="ARBA00023004"/>
    </source>
</evidence>
<keyword evidence="8" id="KW-0238">DNA-binding</keyword>
<dbReference type="Gene3D" id="1.10.10.10">
    <property type="entry name" value="Winged helix-like DNA-binding domain superfamily/Winged helix DNA-binding domain"/>
    <property type="match status" value="1"/>
</dbReference>
<dbReference type="InterPro" id="IPR036421">
    <property type="entry name" value="Fe_dep_repressor_sf"/>
</dbReference>
<sequence length="224" mass="24820">MSVSELSASTQDYLKAVWHLGEWSDAPVTPKLMSDRLGLRLSSVSDAVRKLTAQGLLDHAPYGEVTLTKTGREHAIAMVRRHRLIETFLLETLGYRWDQVHDEAETLEHAVSDFMIERLDELLGHPRRDPHGDPIPTADGDITLPDAIPLTELEPGSKARVERISDDDPQLLQFLAENGIRFGTLLEAHPSAPYSDTVEILVQGQTEPLMLGRAASDAVWVEAS</sequence>
<dbReference type="AlphaFoldDB" id="A0AAP4FHP0"/>
<evidence type="ECO:0000256" key="12">
    <source>
        <dbReference type="ARBA" id="ARBA00032593"/>
    </source>
</evidence>
<evidence type="ECO:0000256" key="8">
    <source>
        <dbReference type="ARBA" id="ARBA00023125"/>
    </source>
</evidence>
<accession>A0AAP4FHP0</accession>
<dbReference type="GO" id="GO:0003677">
    <property type="term" value="F:DNA binding"/>
    <property type="evidence" value="ECO:0007669"/>
    <property type="project" value="UniProtKB-KW"/>
</dbReference>
<evidence type="ECO:0000256" key="7">
    <source>
        <dbReference type="ARBA" id="ARBA00023015"/>
    </source>
</evidence>
<dbReference type="InterPro" id="IPR038157">
    <property type="entry name" value="FeoA_core_dom"/>
</dbReference>
<keyword evidence="9" id="KW-0010">Activator</keyword>
<feature type="domain" description="HTH dtxR-type" evidence="13">
    <location>
        <begin position="6"/>
        <end position="68"/>
    </location>
</feature>
<dbReference type="InterPro" id="IPR007167">
    <property type="entry name" value="Fe-transptr_FeoA-like"/>
</dbReference>
<comment type="similarity">
    <text evidence="2">Belongs to the DtxR/MntR family.</text>
</comment>
<dbReference type="Pfam" id="PF02742">
    <property type="entry name" value="Fe_dep_repr_C"/>
    <property type="match status" value="1"/>
</dbReference>
<evidence type="ECO:0000256" key="1">
    <source>
        <dbReference type="ARBA" id="ARBA00004496"/>
    </source>
</evidence>
<dbReference type="InterPro" id="IPR036388">
    <property type="entry name" value="WH-like_DNA-bd_sf"/>
</dbReference>
<reference evidence="14" key="1">
    <citation type="submission" date="2023-05" db="EMBL/GenBank/DDBJ databases">
        <title>Cataloging the Phylogenetic Diversity of Human Bladder Bacteria.</title>
        <authorList>
            <person name="Du J."/>
        </authorList>
    </citation>
    <scope>NUCLEOTIDE SEQUENCE</scope>
    <source>
        <strain evidence="14">UMB9978</strain>
    </source>
</reference>
<dbReference type="RefSeq" id="WP_101630794.1">
    <property type="nucleotide sequence ID" value="NZ_CALUAG010000007.1"/>
</dbReference>
<dbReference type="GO" id="GO:0003700">
    <property type="term" value="F:DNA-binding transcription factor activity"/>
    <property type="evidence" value="ECO:0007669"/>
    <property type="project" value="InterPro"/>
</dbReference>
<dbReference type="InterPro" id="IPR008988">
    <property type="entry name" value="Transcriptional_repressor_C"/>
</dbReference>
<dbReference type="SMART" id="SM00899">
    <property type="entry name" value="FeoA"/>
    <property type="match status" value="1"/>
</dbReference>
<dbReference type="SUPFAM" id="SSF46785">
    <property type="entry name" value="Winged helix' DNA-binding domain"/>
    <property type="match status" value="1"/>
</dbReference>
<evidence type="ECO:0000256" key="3">
    <source>
        <dbReference type="ARBA" id="ARBA00011738"/>
    </source>
</evidence>
<keyword evidence="5" id="KW-0678">Repressor</keyword>
<evidence type="ECO:0000256" key="10">
    <source>
        <dbReference type="ARBA" id="ARBA00023163"/>
    </source>
</evidence>
<evidence type="ECO:0000313" key="14">
    <source>
        <dbReference type="EMBL" id="MDK6274575.1"/>
    </source>
</evidence>
<evidence type="ECO:0000256" key="4">
    <source>
        <dbReference type="ARBA" id="ARBA00022490"/>
    </source>
</evidence>
<dbReference type="Pfam" id="PF01325">
    <property type="entry name" value="Fe_dep_repress"/>
    <property type="match status" value="1"/>
</dbReference>
<dbReference type="SMART" id="SM00529">
    <property type="entry name" value="HTH_DTXR"/>
    <property type="match status" value="1"/>
</dbReference>
<dbReference type="PANTHER" id="PTHR33238">
    <property type="entry name" value="IRON (METAL) DEPENDENT REPRESSOR, DTXR FAMILY"/>
    <property type="match status" value="1"/>
</dbReference>
<dbReference type="InterPro" id="IPR022689">
    <property type="entry name" value="Iron_dep_repressor"/>
</dbReference>
<dbReference type="GO" id="GO:0046914">
    <property type="term" value="F:transition metal ion binding"/>
    <property type="evidence" value="ECO:0007669"/>
    <property type="project" value="InterPro"/>
</dbReference>
<evidence type="ECO:0000256" key="9">
    <source>
        <dbReference type="ARBA" id="ARBA00023159"/>
    </source>
</evidence>
<organism evidence="14 15">
    <name type="scientific">Pseudoglutamicibacter cumminsii</name>
    <dbReference type="NCBI Taxonomy" id="156979"/>
    <lineage>
        <taxon>Bacteria</taxon>
        <taxon>Bacillati</taxon>
        <taxon>Actinomycetota</taxon>
        <taxon>Actinomycetes</taxon>
        <taxon>Micrococcales</taxon>
        <taxon>Micrococcaceae</taxon>
        <taxon>Pseudoglutamicibacter</taxon>
    </lineage>
</organism>
<keyword evidence="11" id="KW-0464">Manganese</keyword>
<dbReference type="GO" id="GO:0046983">
    <property type="term" value="F:protein dimerization activity"/>
    <property type="evidence" value="ECO:0007669"/>
    <property type="project" value="InterPro"/>
</dbReference>
<dbReference type="Gene3D" id="1.10.60.10">
    <property type="entry name" value="Iron dependent repressor, metal binding and dimerisation domain"/>
    <property type="match status" value="1"/>
</dbReference>
<dbReference type="GO" id="GO:0045892">
    <property type="term" value="P:negative regulation of DNA-templated transcription"/>
    <property type="evidence" value="ECO:0007669"/>
    <property type="project" value="TreeGrafter"/>
</dbReference>
<gene>
    <name evidence="14" type="ORF">QP116_02250</name>
</gene>
<dbReference type="GO" id="GO:0005737">
    <property type="term" value="C:cytoplasm"/>
    <property type="evidence" value="ECO:0007669"/>
    <property type="project" value="UniProtKB-SubCell"/>
</dbReference>
<comment type="subunit">
    <text evidence="3">Homodimer.</text>
</comment>
<dbReference type="EMBL" id="JASODW010000002">
    <property type="protein sequence ID" value="MDK6274575.1"/>
    <property type="molecule type" value="Genomic_DNA"/>
</dbReference>
<dbReference type="SUPFAM" id="SSF47979">
    <property type="entry name" value="Iron-dependent repressor protein, dimerization domain"/>
    <property type="match status" value="1"/>
</dbReference>
<dbReference type="InterPro" id="IPR050536">
    <property type="entry name" value="DtxR_MntR_Metal-Reg"/>
</dbReference>
<evidence type="ECO:0000256" key="11">
    <source>
        <dbReference type="ARBA" id="ARBA00023211"/>
    </source>
</evidence>
<comment type="caution">
    <text evidence="14">The sequence shown here is derived from an EMBL/GenBank/DDBJ whole genome shotgun (WGS) entry which is preliminary data.</text>
</comment>
<dbReference type="FunFam" id="1.10.60.10:FF:000004">
    <property type="entry name" value="DtxR family transcriptional regulator"/>
    <property type="match status" value="1"/>
</dbReference>
<keyword evidence="10" id="KW-0804">Transcription</keyword>
<protein>
    <recommendedName>
        <fullName evidence="12">Manganese transport regulator</fullName>
    </recommendedName>
</protein>
<keyword evidence="7" id="KW-0805">Transcription regulation</keyword>
<proteinExistence type="inferred from homology"/>
<dbReference type="PANTHER" id="PTHR33238:SF11">
    <property type="entry name" value="TRANSCRIPTIONAL REGULATOR MNTR"/>
    <property type="match status" value="1"/>
</dbReference>
<dbReference type="Pfam" id="PF04023">
    <property type="entry name" value="FeoA"/>
    <property type="match status" value="1"/>
</dbReference>
<keyword evidence="4" id="KW-0963">Cytoplasm</keyword>
<dbReference type="Gene3D" id="2.30.30.90">
    <property type="match status" value="1"/>
</dbReference>
<evidence type="ECO:0000313" key="15">
    <source>
        <dbReference type="Proteomes" id="UP001240483"/>
    </source>
</evidence>
<name>A0AAP4FHP0_9MICC</name>
<dbReference type="InterPro" id="IPR036390">
    <property type="entry name" value="WH_DNA-bd_sf"/>
</dbReference>
<keyword evidence="6" id="KW-0408">Iron</keyword>
<dbReference type="SUPFAM" id="SSF50037">
    <property type="entry name" value="C-terminal domain of transcriptional repressors"/>
    <property type="match status" value="1"/>
</dbReference>
<evidence type="ECO:0000259" key="13">
    <source>
        <dbReference type="PROSITE" id="PS50944"/>
    </source>
</evidence>
<dbReference type="InterPro" id="IPR022687">
    <property type="entry name" value="HTH_DTXR"/>
</dbReference>
<dbReference type="Proteomes" id="UP001240483">
    <property type="component" value="Unassembled WGS sequence"/>
</dbReference>
<evidence type="ECO:0000256" key="5">
    <source>
        <dbReference type="ARBA" id="ARBA00022491"/>
    </source>
</evidence>